<dbReference type="InterPro" id="IPR039261">
    <property type="entry name" value="FNR_nucleotide-bd"/>
</dbReference>
<evidence type="ECO:0000313" key="11">
    <source>
        <dbReference type="EMBL" id="MFC3106681.1"/>
    </source>
</evidence>
<accession>A0ABV7EZ20</accession>
<dbReference type="PROSITE" id="PS00197">
    <property type="entry name" value="2FE2S_FER_1"/>
    <property type="match status" value="1"/>
</dbReference>
<keyword evidence="6" id="KW-0560">Oxidoreductase</keyword>
<dbReference type="InterPro" id="IPR006058">
    <property type="entry name" value="2Fe2S_fd_BS"/>
</dbReference>
<keyword evidence="2" id="KW-0285">Flavoprotein</keyword>
<keyword evidence="7" id="KW-0408">Iron</keyword>
<evidence type="ECO:0000256" key="8">
    <source>
        <dbReference type="ARBA" id="ARBA00023014"/>
    </source>
</evidence>
<dbReference type="InterPro" id="IPR017927">
    <property type="entry name" value="FAD-bd_FR_type"/>
</dbReference>
<dbReference type="InterPro" id="IPR012675">
    <property type="entry name" value="Beta-grasp_dom_sf"/>
</dbReference>
<reference evidence="12" key="1">
    <citation type="journal article" date="2019" name="Int. J. Syst. Evol. Microbiol.">
        <title>The Global Catalogue of Microorganisms (GCM) 10K type strain sequencing project: providing services to taxonomists for standard genome sequencing and annotation.</title>
        <authorList>
            <consortium name="The Broad Institute Genomics Platform"/>
            <consortium name="The Broad Institute Genome Sequencing Center for Infectious Disease"/>
            <person name="Wu L."/>
            <person name="Ma J."/>
        </authorList>
    </citation>
    <scope>NUCLEOTIDE SEQUENCE [LARGE SCALE GENOMIC DNA]</scope>
    <source>
        <strain evidence="12">KCTC 42986</strain>
    </source>
</reference>
<evidence type="ECO:0000259" key="9">
    <source>
        <dbReference type="PROSITE" id="PS51085"/>
    </source>
</evidence>
<protein>
    <submittedName>
        <fullName evidence="11">PDR/VanB family oxidoreductase</fullName>
    </submittedName>
</protein>
<dbReference type="SUPFAM" id="SSF52343">
    <property type="entry name" value="Ferredoxin reductase-like, C-terminal NADP-linked domain"/>
    <property type="match status" value="1"/>
</dbReference>
<evidence type="ECO:0000256" key="6">
    <source>
        <dbReference type="ARBA" id="ARBA00023002"/>
    </source>
</evidence>
<dbReference type="SUPFAM" id="SSF63380">
    <property type="entry name" value="Riboflavin synthase domain-like"/>
    <property type="match status" value="1"/>
</dbReference>
<dbReference type="Gene3D" id="3.40.50.80">
    <property type="entry name" value="Nucleotide-binding domain of ferredoxin-NADP reductase (FNR) module"/>
    <property type="match status" value="1"/>
</dbReference>
<dbReference type="PANTHER" id="PTHR30212">
    <property type="entry name" value="PROTEIN YIIM"/>
    <property type="match status" value="1"/>
</dbReference>
<evidence type="ECO:0000256" key="2">
    <source>
        <dbReference type="ARBA" id="ARBA00022630"/>
    </source>
</evidence>
<dbReference type="InterPro" id="IPR036010">
    <property type="entry name" value="2Fe-2S_ferredoxin-like_sf"/>
</dbReference>
<dbReference type="CDD" id="cd06185">
    <property type="entry name" value="PDR_like"/>
    <property type="match status" value="1"/>
</dbReference>
<keyword evidence="8" id="KW-0411">Iron-sulfur</keyword>
<dbReference type="RefSeq" id="WP_390329049.1">
    <property type="nucleotide sequence ID" value="NZ_JBHRTP010000005.1"/>
</dbReference>
<comment type="caution">
    <text evidence="11">The sequence shown here is derived from an EMBL/GenBank/DDBJ whole genome shotgun (WGS) entry which is preliminary data.</text>
</comment>
<dbReference type="SUPFAM" id="SSF54292">
    <property type="entry name" value="2Fe-2S ferredoxin-like"/>
    <property type="match status" value="1"/>
</dbReference>
<proteinExistence type="predicted"/>
<evidence type="ECO:0000256" key="7">
    <source>
        <dbReference type="ARBA" id="ARBA00023004"/>
    </source>
</evidence>
<dbReference type="Pfam" id="PF00111">
    <property type="entry name" value="Fer2"/>
    <property type="match status" value="1"/>
</dbReference>
<keyword evidence="5" id="KW-0479">Metal-binding</keyword>
<dbReference type="Pfam" id="PF22290">
    <property type="entry name" value="DmmA-like_N"/>
    <property type="match status" value="1"/>
</dbReference>
<feature type="domain" description="FAD-binding FR-type" evidence="10">
    <location>
        <begin position="1"/>
        <end position="103"/>
    </location>
</feature>
<evidence type="ECO:0000256" key="1">
    <source>
        <dbReference type="ARBA" id="ARBA00001917"/>
    </source>
</evidence>
<evidence type="ECO:0000256" key="5">
    <source>
        <dbReference type="ARBA" id="ARBA00022723"/>
    </source>
</evidence>
<evidence type="ECO:0000313" key="12">
    <source>
        <dbReference type="Proteomes" id="UP001595530"/>
    </source>
</evidence>
<dbReference type="InterPro" id="IPR052353">
    <property type="entry name" value="Benzoxazolinone_Detox_Enz"/>
</dbReference>
<name>A0ABV7EZ20_9BURK</name>
<dbReference type="InterPro" id="IPR054582">
    <property type="entry name" value="DmmA-like_N"/>
</dbReference>
<evidence type="ECO:0000259" key="10">
    <source>
        <dbReference type="PROSITE" id="PS51384"/>
    </source>
</evidence>
<dbReference type="PROSITE" id="PS51384">
    <property type="entry name" value="FAD_FR"/>
    <property type="match status" value="1"/>
</dbReference>
<dbReference type="Gene3D" id="2.40.30.10">
    <property type="entry name" value="Translation factors"/>
    <property type="match status" value="1"/>
</dbReference>
<gene>
    <name evidence="11" type="ORF">ACFOFO_01675</name>
</gene>
<keyword evidence="3" id="KW-0288">FMN</keyword>
<sequence>MSELQVIVARKEAETYEICSFELRPLGAHPLPSFSAGAHIDVHVNTHMVRQYSLCNDPSETHRYLIGVLRDPKSRGGSAAMHEDILVGDILTISSPKNHFQLAGTVSHSVLLAGGIGITPLLCMAERLSMTRDSFELHYCTRSEERTAFKSRIAASSFASQVLFHFDDRPKSQQFSIEQVLATYRPGTHLYCCGPKGFMDAVLGFARTHAWPENAVHYEFFAAEVVERDSDEPFEITLASTGRTVRVEKGQTVVECLRSVGVDIETSCEQGVCGTCITRVLGGVPDHRDLFLDRQEQQANNVFIPCCSRSKTPSLVLDL</sequence>
<dbReference type="InterPro" id="IPR017938">
    <property type="entry name" value="Riboflavin_synthase-like_b-brl"/>
</dbReference>
<dbReference type="PROSITE" id="PS51085">
    <property type="entry name" value="2FE2S_FER_2"/>
    <property type="match status" value="1"/>
</dbReference>
<dbReference type="EMBL" id="JBHRTP010000005">
    <property type="protein sequence ID" value="MFC3106681.1"/>
    <property type="molecule type" value="Genomic_DNA"/>
</dbReference>
<feature type="domain" description="2Fe-2S ferredoxin-type" evidence="9">
    <location>
        <begin position="234"/>
        <end position="319"/>
    </location>
</feature>
<dbReference type="PANTHER" id="PTHR30212:SF2">
    <property type="entry name" value="PROTEIN YIIM"/>
    <property type="match status" value="1"/>
</dbReference>
<keyword evidence="12" id="KW-1185">Reference proteome</keyword>
<dbReference type="Proteomes" id="UP001595530">
    <property type="component" value="Unassembled WGS sequence"/>
</dbReference>
<comment type="cofactor">
    <cofactor evidence="1">
        <name>FMN</name>
        <dbReference type="ChEBI" id="CHEBI:58210"/>
    </cofactor>
</comment>
<dbReference type="Gene3D" id="3.10.20.30">
    <property type="match status" value="1"/>
</dbReference>
<evidence type="ECO:0000256" key="3">
    <source>
        <dbReference type="ARBA" id="ARBA00022643"/>
    </source>
</evidence>
<evidence type="ECO:0000256" key="4">
    <source>
        <dbReference type="ARBA" id="ARBA00022714"/>
    </source>
</evidence>
<keyword evidence="4" id="KW-0001">2Fe-2S</keyword>
<dbReference type="CDD" id="cd00207">
    <property type="entry name" value="fer2"/>
    <property type="match status" value="1"/>
</dbReference>
<organism evidence="11 12">
    <name type="scientific">Undibacterium arcticum</name>
    <dbReference type="NCBI Taxonomy" id="1762892"/>
    <lineage>
        <taxon>Bacteria</taxon>
        <taxon>Pseudomonadati</taxon>
        <taxon>Pseudomonadota</taxon>
        <taxon>Betaproteobacteria</taxon>
        <taxon>Burkholderiales</taxon>
        <taxon>Oxalobacteraceae</taxon>
        <taxon>Undibacterium</taxon>
    </lineage>
</organism>
<dbReference type="InterPro" id="IPR001041">
    <property type="entry name" value="2Fe-2S_ferredoxin-type"/>
</dbReference>
<dbReference type="PRINTS" id="PR00409">
    <property type="entry name" value="PHDIOXRDTASE"/>
</dbReference>